<reference evidence="7" key="1">
    <citation type="journal article" date="2020" name="mSystems">
        <title>Genome- and Community-Level Interaction Insights into Carbon Utilization and Element Cycling Functions of Hydrothermarchaeota in Hydrothermal Sediment.</title>
        <authorList>
            <person name="Zhou Z."/>
            <person name="Liu Y."/>
            <person name="Xu W."/>
            <person name="Pan J."/>
            <person name="Luo Z.H."/>
            <person name="Li M."/>
        </authorList>
    </citation>
    <scope>NUCLEOTIDE SEQUENCE [LARGE SCALE GENOMIC DNA]</scope>
    <source>
        <strain evidence="7">SpSt-774</strain>
    </source>
</reference>
<dbReference type="CDD" id="cd00947">
    <property type="entry name" value="TBP_aldolase_IIB"/>
    <property type="match status" value="1"/>
</dbReference>
<dbReference type="Pfam" id="PF01116">
    <property type="entry name" value="F_bP_aldolase"/>
    <property type="match status" value="1"/>
</dbReference>
<dbReference type="NCBIfam" id="TIGR00167">
    <property type="entry name" value="cbbA"/>
    <property type="match status" value="1"/>
</dbReference>
<accession>A0A7C4XDL7</accession>
<evidence type="ECO:0000313" key="7">
    <source>
        <dbReference type="EMBL" id="HGV96835.1"/>
    </source>
</evidence>
<dbReference type="NCBIfam" id="TIGR01859">
    <property type="entry name" value="fruc_bis_ald"/>
    <property type="match status" value="1"/>
</dbReference>
<organism evidence="7">
    <name type="scientific">candidate division WOR-3 bacterium</name>
    <dbReference type="NCBI Taxonomy" id="2052148"/>
    <lineage>
        <taxon>Bacteria</taxon>
        <taxon>Bacteria division WOR-3</taxon>
    </lineage>
</organism>
<sequence length="306" mass="33877">MLVNLNSILPRAQKYHYAVGHFNTSNLEITQAIINAAEESNAPVILGVSEKAIDYAGLKEISWIVKSIGEKLKIPVVLHLDHGASFEIVCECIKHGFTSVMIDASHLPYKENLKLTKKVVDYAHKKNVSVEAEIGRLAGIEDNLSSNEAIYTDPQEAKRFAEEARCDALAIAIGTSHGAYKFKGKPRLRIDILQEIAEEVKIPLVLHGASGVKRKWVNYANRFGAEIEHTCGIPDHLIKAAIKGGICKINVDTDLRIAFTAGIRMYLAKKRSDFDPRRILGAGRKMVKEVVKEKIKLFGSEEKAPV</sequence>
<dbReference type="InterPro" id="IPR000771">
    <property type="entry name" value="FBA_II"/>
</dbReference>
<evidence type="ECO:0000256" key="3">
    <source>
        <dbReference type="ARBA" id="ARBA00023239"/>
    </source>
</evidence>
<feature type="binding site" evidence="6">
    <location>
        <position position="177"/>
    </location>
    <ligand>
        <name>Zn(2+)</name>
        <dbReference type="ChEBI" id="CHEBI:29105"/>
        <label>1</label>
        <note>catalytic</note>
    </ligand>
</feature>
<dbReference type="PANTHER" id="PTHR30304:SF0">
    <property type="entry name" value="D-TAGATOSE-1,6-BISPHOSPHATE ALDOLASE SUBUNIT GATY-RELATED"/>
    <property type="match status" value="1"/>
</dbReference>
<dbReference type="GO" id="GO:0006096">
    <property type="term" value="P:glycolytic process"/>
    <property type="evidence" value="ECO:0007669"/>
    <property type="project" value="InterPro"/>
</dbReference>
<dbReference type="InterPro" id="IPR013785">
    <property type="entry name" value="Aldolase_TIM"/>
</dbReference>
<dbReference type="GO" id="GO:0004332">
    <property type="term" value="F:fructose-bisphosphate aldolase activity"/>
    <property type="evidence" value="ECO:0007669"/>
    <property type="project" value="UniProtKB-EC"/>
</dbReference>
<dbReference type="InterPro" id="IPR011289">
    <property type="entry name" value="Fruc_bis_ald_class-2"/>
</dbReference>
<comment type="caution">
    <text evidence="7">The sequence shown here is derived from an EMBL/GenBank/DDBJ whole genome shotgun (WGS) entry which is preliminary data.</text>
</comment>
<evidence type="ECO:0000256" key="1">
    <source>
        <dbReference type="ARBA" id="ARBA00022723"/>
    </source>
</evidence>
<dbReference type="PIRSF" id="PIRSF001359">
    <property type="entry name" value="F_bP_aldolase_II"/>
    <property type="match status" value="1"/>
</dbReference>
<keyword evidence="2 6" id="KW-0862">Zinc</keyword>
<dbReference type="InterPro" id="IPR050246">
    <property type="entry name" value="Class_II_FBP_aldolase"/>
</dbReference>
<keyword evidence="3 7" id="KW-0456">Lyase</keyword>
<dbReference type="EMBL" id="DTGZ01000015">
    <property type="protein sequence ID" value="HGV96835.1"/>
    <property type="molecule type" value="Genomic_DNA"/>
</dbReference>
<evidence type="ECO:0000256" key="4">
    <source>
        <dbReference type="PIRSR" id="PIRSR001359-1"/>
    </source>
</evidence>
<gene>
    <name evidence="7" type="primary">fba</name>
    <name evidence="7" type="ORF">ENV60_00860</name>
</gene>
<keyword evidence="1 6" id="KW-0479">Metal-binding</keyword>
<dbReference type="AlphaFoldDB" id="A0A7C4XDL7"/>
<dbReference type="PANTHER" id="PTHR30304">
    <property type="entry name" value="D-TAGATOSE-1,6-BISPHOSPHATE ALDOLASE"/>
    <property type="match status" value="1"/>
</dbReference>
<feature type="binding site" evidence="6">
    <location>
        <position position="207"/>
    </location>
    <ligand>
        <name>Zn(2+)</name>
        <dbReference type="ChEBI" id="CHEBI:29105"/>
        <label>1</label>
        <note>catalytic</note>
    </ligand>
</feature>
<feature type="active site" description="Proton donor" evidence="4">
    <location>
        <position position="81"/>
    </location>
</feature>
<dbReference type="SUPFAM" id="SSF51569">
    <property type="entry name" value="Aldolase"/>
    <property type="match status" value="1"/>
</dbReference>
<feature type="binding site" evidence="6">
    <location>
        <position position="103"/>
    </location>
    <ligand>
        <name>Zn(2+)</name>
        <dbReference type="ChEBI" id="CHEBI:29105"/>
        <label>2</label>
    </ligand>
</feature>
<dbReference type="GO" id="GO:0008270">
    <property type="term" value="F:zinc ion binding"/>
    <property type="evidence" value="ECO:0007669"/>
    <property type="project" value="InterPro"/>
</dbReference>
<feature type="binding site" evidence="5">
    <location>
        <begin position="208"/>
        <end position="210"/>
    </location>
    <ligand>
        <name>dihydroxyacetone phosphate</name>
        <dbReference type="ChEBI" id="CHEBI:57642"/>
    </ligand>
</feature>
<evidence type="ECO:0000256" key="6">
    <source>
        <dbReference type="PIRSR" id="PIRSR001359-3"/>
    </source>
</evidence>
<dbReference type="EC" id="4.1.2.13" evidence="7"/>
<feature type="binding site" evidence="5">
    <location>
        <position position="178"/>
    </location>
    <ligand>
        <name>dihydroxyacetone phosphate</name>
        <dbReference type="ChEBI" id="CHEBI:57642"/>
    </ligand>
</feature>
<protein>
    <submittedName>
        <fullName evidence="7">Class II fructose-1,6-bisphosphate aldolase</fullName>
        <ecNumber evidence="7">4.1.2.13</ecNumber>
    </submittedName>
</protein>
<name>A0A7C4XDL7_UNCW3</name>
<feature type="binding site" evidence="6">
    <location>
        <position position="133"/>
    </location>
    <ligand>
        <name>Zn(2+)</name>
        <dbReference type="ChEBI" id="CHEBI:29105"/>
        <label>2</label>
    </ligand>
</feature>
<feature type="binding site" evidence="6">
    <location>
        <position position="82"/>
    </location>
    <ligand>
        <name>Zn(2+)</name>
        <dbReference type="ChEBI" id="CHEBI:29105"/>
        <label>1</label>
        <note>catalytic</note>
    </ligand>
</feature>
<dbReference type="GO" id="GO:0030388">
    <property type="term" value="P:fructose 1,6-bisphosphate metabolic process"/>
    <property type="evidence" value="ECO:0007669"/>
    <property type="project" value="InterPro"/>
</dbReference>
<comment type="cofactor">
    <cofactor evidence="6">
        <name>Zn(2+)</name>
        <dbReference type="ChEBI" id="CHEBI:29105"/>
    </cofactor>
    <text evidence="6">Binds 2 Zn(2+) ions per subunit. One is catalytic and the other provides a structural contribution.</text>
</comment>
<evidence type="ECO:0000256" key="2">
    <source>
        <dbReference type="ARBA" id="ARBA00022833"/>
    </source>
</evidence>
<proteinExistence type="predicted"/>
<evidence type="ECO:0000256" key="5">
    <source>
        <dbReference type="PIRSR" id="PIRSR001359-2"/>
    </source>
</evidence>
<dbReference type="Gene3D" id="3.20.20.70">
    <property type="entry name" value="Aldolase class I"/>
    <property type="match status" value="1"/>
</dbReference>
<feature type="binding site" evidence="5">
    <location>
        <begin position="250"/>
        <end position="253"/>
    </location>
    <ligand>
        <name>dihydroxyacetone phosphate</name>
        <dbReference type="ChEBI" id="CHEBI:57642"/>
    </ligand>
</feature>